<feature type="compositionally biased region" description="Basic residues" evidence="1">
    <location>
        <begin position="333"/>
        <end position="345"/>
    </location>
</feature>
<protein>
    <submittedName>
        <fullName evidence="2">Uncharacterized protein</fullName>
    </submittedName>
</protein>
<evidence type="ECO:0000256" key="1">
    <source>
        <dbReference type="SAM" id="MobiDB-lite"/>
    </source>
</evidence>
<sequence length="360" mass="39695">MRFVNGKPIWSPVTEELRSAELPLRLWLSAKLPNVKPCFAEFRKAIRHSCIEPPTGLPTGTAGAAFDYLLRYRLGAEDPAELAVIGSALTDQKRDWTSTVVNLAAELRDIASVWKTSGQLDTSQPPAKLAEGCWALALFTELSRGVPFERSALRSLGSEVSTDALLMLAPRSGIDDLARLYLSSSKTLFPYLSGRRGTVVLGPTFGASIPGDADLIKGTTLVELKATVDRRRRDGTPRYSLDSRTLYQIVTYGLLGQNAFGLNEVAIFDARYSHLQRWSISELLCSLAGERVYVAELSMELDTFLRDPCGSRVPNLAREAAMRISAEGELPASRRRRDRFTRKPPAKTPPSPSKANLWRA</sequence>
<organism evidence="2 3">
    <name type="scientific">Mycolicibacterium paratuberculosis (strain ATCC BAA-968 / K-10)</name>
    <name type="common">Mycobacterium paratuberculosis</name>
    <dbReference type="NCBI Taxonomy" id="262316"/>
    <lineage>
        <taxon>Bacteria</taxon>
        <taxon>Bacillati</taxon>
        <taxon>Actinomycetota</taxon>
        <taxon>Actinomycetes</taxon>
        <taxon>Mycobacteriales</taxon>
        <taxon>Mycobacteriaceae</taxon>
        <taxon>Mycobacterium</taxon>
        <taxon>Mycobacterium avium complex (MAC)</taxon>
    </lineage>
</organism>
<dbReference type="Proteomes" id="UP000000580">
    <property type="component" value="Chromosome"/>
</dbReference>
<feature type="region of interest" description="Disordered" evidence="1">
    <location>
        <begin position="327"/>
        <end position="360"/>
    </location>
</feature>
<dbReference type="HOGENOM" id="CLU_769063_0_0_11"/>
<name>Q742H3_MYCPA</name>
<dbReference type="KEGG" id="mpa:MAP_0862"/>
<evidence type="ECO:0000313" key="2">
    <source>
        <dbReference type="EMBL" id="AAS03179.1"/>
    </source>
</evidence>
<dbReference type="EMBL" id="AE016958">
    <property type="protein sequence ID" value="AAS03179.1"/>
    <property type="molecule type" value="Genomic_DNA"/>
</dbReference>
<keyword evidence="3" id="KW-1185">Reference proteome</keyword>
<dbReference type="STRING" id="262316.MAP_0862"/>
<dbReference type="eggNOG" id="COG0210">
    <property type="taxonomic scope" value="Bacteria"/>
</dbReference>
<accession>Q742H3</accession>
<evidence type="ECO:0000313" key="3">
    <source>
        <dbReference type="Proteomes" id="UP000000580"/>
    </source>
</evidence>
<reference evidence="2 3" key="1">
    <citation type="journal article" date="2005" name="Proc. Natl. Acad. Sci. U.S.A.">
        <title>The complete genome sequence of Mycobacterium avium subspecies paratuberculosis.</title>
        <authorList>
            <person name="Li L."/>
            <person name="Bannantine J.P."/>
            <person name="Zhang Q."/>
            <person name="Amonsin A."/>
            <person name="May B.J."/>
            <person name="Alt D."/>
            <person name="Banerji N."/>
            <person name="Kanjilal S."/>
            <person name="Kapur V."/>
        </authorList>
    </citation>
    <scope>NUCLEOTIDE SEQUENCE [LARGE SCALE GENOMIC DNA]</scope>
    <source>
        <strain evidence="3">ATCC BAA-968 / K-10</strain>
    </source>
</reference>
<proteinExistence type="predicted"/>
<dbReference type="AlphaFoldDB" id="Q742H3"/>
<gene>
    <name evidence="2" type="ordered locus">MAP_0862</name>
</gene>